<feature type="transmembrane region" description="Helical" evidence="1">
    <location>
        <begin position="117"/>
        <end position="135"/>
    </location>
</feature>
<feature type="transmembrane region" description="Helical" evidence="1">
    <location>
        <begin position="217"/>
        <end position="239"/>
    </location>
</feature>
<feature type="transmembrane region" description="Helical" evidence="1">
    <location>
        <begin position="31"/>
        <end position="50"/>
    </location>
</feature>
<evidence type="ECO:0000259" key="2">
    <source>
        <dbReference type="Pfam" id="PF00892"/>
    </source>
</evidence>
<feature type="transmembrane region" description="Helical" evidence="1">
    <location>
        <begin position="88"/>
        <end position="105"/>
    </location>
</feature>
<keyword evidence="1" id="KW-1133">Transmembrane helix</keyword>
<dbReference type="RefSeq" id="WP_211629875.1">
    <property type="nucleotide sequence ID" value="NZ_CP073100.1"/>
</dbReference>
<dbReference type="EMBL" id="CP073100">
    <property type="protein sequence ID" value="QUE49786.1"/>
    <property type="molecule type" value="Genomic_DNA"/>
</dbReference>
<keyword evidence="4" id="KW-1185">Reference proteome</keyword>
<keyword evidence="1" id="KW-0812">Transmembrane</keyword>
<accession>A0A975IXX4</accession>
<proteinExistence type="predicted"/>
<evidence type="ECO:0000256" key="1">
    <source>
        <dbReference type="SAM" id="Phobius"/>
    </source>
</evidence>
<keyword evidence="1" id="KW-0472">Membrane</keyword>
<dbReference type="SUPFAM" id="SSF103481">
    <property type="entry name" value="Multidrug resistance efflux transporter EmrE"/>
    <property type="match status" value="1"/>
</dbReference>
<dbReference type="InterPro" id="IPR037185">
    <property type="entry name" value="EmrE-like"/>
</dbReference>
<dbReference type="GO" id="GO:0016020">
    <property type="term" value="C:membrane"/>
    <property type="evidence" value="ECO:0007669"/>
    <property type="project" value="InterPro"/>
</dbReference>
<organism evidence="3 4">
    <name type="scientific">Luteolibacter ambystomatis</name>
    <dbReference type="NCBI Taxonomy" id="2824561"/>
    <lineage>
        <taxon>Bacteria</taxon>
        <taxon>Pseudomonadati</taxon>
        <taxon>Verrucomicrobiota</taxon>
        <taxon>Verrucomicrobiia</taxon>
        <taxon>Verrucomicrobiales</taxon>
        <taxon>Verrucomicrobiaceae</taxon>
        <taxon>Luteolibacter</taxon>
    </lineage>
</organism>
<dbReference type="Pfam" id="PF00892">
    <property type="entry name" value="EamA"/>
    <property type="match status" value="2"/>
</dbReference>
<feature type="transmembrane region" description="Helical" evidence="1">
    <location>
        <begin position="180"/>
        <end position="197"/>
    </location>
</feature>
<evidence type="ECO:0000313" key="3">
    <source>
        <dbReference type="EMBL" id="QUE49786.1"/>
    </source>
</evidence>
<protein>
    <submittedName>
        <fullName evidence="3">DMT family transporter</fullName>
    </submittedName>
</protein>
<name>A0A975IXX4_9BACT</name>
<dbReference type="PANTHER" id="PTHR22911:SF79">
    <property type="entry name" value="MOBA-LIKE NTP TRANSFERASE DOMAIN-CONTAINING PROTEIN"/>
    <property type="match status" value="1"/>
</dbReference>
<dbReference type="AlphaFoldDB" id="A0A975IXX4"/>
<reference evidence="3" key="1">
    <citation type="submission" date="2021-04" db="EMBL/GenBank/DDBJ databases">
        <title>Luteolibacter sp. 32A isolated from the skin of an Anderson's salamander (Ambystoma andersonii).</title>
        <authorList>
            <person name="Spergser J."/>
            <person name="Busse H.-J."/>
        </authorList>
    </citation>
    <scope>NUCLEOTIDE SEQUENCE</scope>
    <source>
        <strain evidence="3">32A</strain>
    </source>
</reference>
<feature type="transmembrane region" description="Helical" evidence="1">
    <location>
        <begin position="62"/>
        <end position="82"/>
    </location>
</feature>
<dbReference type="KEGG" id="lamb:KBB96_12995"/>
<dbReference type="Proteomes" id="UP000676169">
    <property type="component" value="Chromosome"/>
</dbReference>
<feature type="transmembrane region" description="Helical" evidence="1">
    <location>
        <begin position="251"/>
        <end position="269"/>
    </location>
</feature>
<sequence>MPPLLQLHFLVVLLAATAILGRLISLPAPALVTWRTLLAAIGAAIFMKLVRKRPLRVPAKQLAGLLGIGAIIGLHWVCFFGAIQLSNISISLAGMATISLFTAFTEPLLEKRAIRPLEVGLGLLIVAGLAMVAGFERGHWLGLLVALGAAFLASIFPVLNRRVVNTSGLDTQAMVAWEMLGANVTVLVLVLLPVLTGHLSDPATAYRDLFAFHGLDWLWLLVLAWACTVFAHGFHIHLLRSLSAYTSNLAINFEPVYGILAAGLMFGEFKDLHAGFYAGTVTIVAANLLHALVPVWRRKRGVE</sequence>
<gene>
    <name evidence="3" type="ORF">KBB96_12995</name>
</gene>
<feature type="transmembrane region" description="Helical" evidence="1">
    <location>
        <begin position="141"/>
        <end position="159"/>
    </location>
</feature>
<feature type="domain" description="EamA" evidence="2">
    <location>
        <begin position="11"/>
        <end position="132"/>
    </location>
</feature>
<dbReference type="InterPro" id="IPR000620">
    <property type="entry name" value="EamA_dom"/>
</dbReference>
<dbReference type="PANTHER" id="PTHR22911">
    <property type="entry name" value="ACYL-MALONYL CONDENSING ENZYME-RELATED"/>
    <property type="match status" value="1"/>
</dbReference>
<evidence type="ECO:0000313" key="4">
    <source>
        <dbReference type="Proteomes" id="UP000676169"/>
    </source>
</evidence>
<feature type="transmembrane region" description="Helical" evidence="1">
    <location>
        <begin position="275"/>
        <end position="296"/>
    </location>
</feature>
<feature type="domain" description="EamA" evidence="2">
    <location>
        <begin position="141"/>
        <end position="283"/>
    </location>
</feature>